<dbReference type="EMBL" id="JAZGQO010000008">
    <property type="protein sequence ID" value="KAK6180253.1"/>
    <property type="molecule type" value="Genomic_DNA"/>
</dbReference>
<dbReference type="SMART" id="SM00054">
    <property type="entry name" value="EFh"/>
    <property type="match status" value="2"/>
</dbReference>
<feature type="domain" description="EF-hand" evidence="3">
    <location>
        <begin position="207"/>
        <end position="242"/>
    </location>
</feature>
<dbReference type="GO" id="GO:0005509">
    <property type="term" value="F:calcium ion binding"/>
    <property type="evidence" value="ECO:0007669"/>
    <property type="project" value="InterPro"/>
</dbReference>
<evidence type="ECO:0000313" key="4">
    <source>
        <dbReference type="EMBL" id="KAK6180253.1"/>
    </source>
</evidence>
<keyword evidence="1" id="KW-0106">Calcium</keyword>
<dbReference type="InterPro" id="IPR018247">
    <property type="entry name" value="EF_Hand_1_Ca_BS"/>
</dbReference>
<dbReference type="AlphaFoldDB" id="A0AAN8PQL6"/>
<dbReference type="InterPro" id="IPR011992">
    <property type="entry name" value="EF-hand-dom_pair"/>
</dbReference>
<keyword evidence="5" id="KW-1185">Reference proteome</keyword>
<gene>
    <name evidence="4" type="ORF">SNE40_012441</name>
</gene>
<feature type="signal peptide" evidence="2">
    <location>
        <begin position="1"/>
        <end position="18"/>
    </location>
</feature>
<evidence type="ECO:0000259" key="3">
    <source>
        <dbReference type="PROSITE" id="PS50222"/>
    </source>
</evidence>
<organism evidence="4 5">
    <name type="scientific">Patella caerulea</name>
    <name type="common">Rayed Mediterranean limpet</name>
    <dbReference type="NCBI Taxonomy" id="87958"/>
    <lineage>
        <taxon>Eukaryota</taxon>
        <taxon>Metazoa</taxon>
        <taxon>Spiralia</taxon>
        <taxon>Lophotrochozoa</taxon>
        <taxon>Mollusca</taxon>
        <taxon>Gastropoda</taxon>
        <taxon>Patellogastropoda</taxon>
        <taxon>Patelloidea</taxon>
        <taxon>Patellidae</taxon>
        <taxon>Patella</taxon>
    </lineage>
</organism>
<dbReference type="PROSITE" id="PS50222">
    <property type="entry name" value="EF_HAND_2"/>
    <property type="match status" value="1"/>
</dbReference>
<dbReference type="Gene3D" id="1.10.238.10">
    <property type="entry name" value="EF-hand"/>
    <property type="match status" value="1"/>
</dbReference>
<evidence type="ECO:0000313" key="5">
    <source>
        <dbReference type="Proteomes" id="UP001347796"/>
    </source>
</evidence>
<dbReference type="Pfam" id="PF13202">
    <property type="entry name" value="EF-hand_5"/>
    <property type="match status" value="1"/>
</dbReference>
<name>A0AAN8PQL6_PATCE</name>
<proteinExistence type="predicted"/>
<reference evidence="4 5" key="1">
    <citation type="submission" date="2024-01" db="EMBL/GenBank/DDBJ databases">
        <title>The genome of the rayed Mediterranean limpet Patella caerulea (Linnaeus, 1758).</title>
        <authorList>
            <person name="Anh-Thu Weber A."/>
            <person name="Halstead-Nussloch G."/>
        </authorList>
    </citation>
    <scope>NUCLEOTIDE SEQUENCE [LARGE SCALE GENOMIC DNA]</scope>
    <source>
        <strain evidence="4">AATW-2023a</strain>
        <tissue evidence="4">Whole specimen</tissue>
    </source>
</reference>
<dbReference type="SUPFAM" id="SSF47473">
    <property type="entry name" value="EF-hand"/>
    <property type="match status" value="1"/>
</dbReference>
<comment type="caution">
    <text evidence="4">The sequence shown here is derived from an EMBL/GenBank/DDBJ whole genome shotgun (WGS) entry which is preliminary data.</text>
</comment>
<protein>
    <recommendedName>
        <fullName evidence="3">EF-hand domain-containing protein</fullName>
    </recommendedName>
</protein>
<feature type="chain" id="PRO_5042973647" description="EF-hand domain-containing protein" evidence="2">
    <location>
        <begin position="19"/>
        <end position="244"/>
    </location>
</feature>
<dbReference type="Pfam" id="PF13833">
    <property type="entry name" value="EF-hand_8"/>
    <property type="match status" value="1"/>
</dbReference>
<keyword evidence="2" id="KW-0732">Signal</keyword>
<dbReference type="PROSITE" id="PS00018">
    <property type="entry name" value="EF_HAND_1"/>
    <property type="match status" value="2"/>
</dbReference>
<evidence type="ECO:0000256" key="2">
    <source>
        <dbReference type="SAM" id="SignalP"/>
    </source>
</evidence>
<dbReference type="InterPro" id="IPR002048">
    <property type="entry name" value="EF_hand_dom"/>
</dbReference>
<sequence>MFTCVCFLFIVLVGNGEGTTSFKPLSGSIDTLIHLREMFHREDIDDNGIIEYTDARETDIRVDANHDGVYTQEEFDADPDLSGYNQRREWIQLDVNNDGIITHEDTKLIFFLGPPQYNLEQFLEFFANQRSPRRGEITVKSFVLAEENFRLTDINDNGLVSEREFTSVFRVADYNHDGVLQNLELNRYRPLQNVPVNEYCSDVTAGCMVEDFLVMFKESDVNNDGTLGLKEFLVTFGTLMDSTV</sequence>
<evidence type="ECO:0000256" key="1">
    <source>
        <dbReference type="ARBA" id="ARBA00022837"/>
    </source>
</evidence>
<dbReference type="Proteomes" id="UP001347796">
    <property type="component" value="Unassembled WGS sequence"/>
</dbReference>
<accession>A0AAN8PQL6</accession>